<evidence type="ECO:0000313" key="1">
    <source>
        <dbReference type="EMBL" id="KAJ4730349.1"/>
    </source>
</evidence>
<proteinExistence type="predicted"/>
<evidence type="ECO:0000313" key="2">
    <source>
        <dbReference type="Proteomes" id="UP001164539"/>
    </source>
</evidence>
<gene>
    <name evidence="1" type="ORF">OWV82_002994</name>
</gene>
<keyword evidence="2" id="KW-1185">Reference proteome</keyword>
<dbReference type="EMBL" id="CM051394">
    <property type="protein sequence ID" value="KAJ4730349.1"/>
    <property type="molecule type" value="Genomic_DNA"/>
</dbReference>
<protein>
    <submittedName>
        <fullName evidence="1">FAD dependent oxidoreductase</fullName>
    </submittedName>
</protein>
<name>A0ACC1Z4N3_MELAZ</name>
<accession>A0ACC1Z4N3</accession>
<dbReference type="Proteomes" id="UP001164539">
    <property type="component" value="Chromosome 1"/>
</dbReference>
<organism evidence="1 2">
    <name type="scientific">Melia azedarach</name>
    <name type="common">Chinaberry tree</name>
    <dbReference type="NCBI Taxonomy" id="155640"/>
    <lineage>
        <taxon>Eukaryota</taxon>
        <taxon>Viridiplantae</taxon>
        <taxon>Streptophyta</taxon>
        <taxon>Embryophyta</taxon>
        <taxon>Tracheophyta</taxon>
        <taxon>Spermatophyta</taxon>
        <taxon>Magnoliopsida</taxon>
        <taxon>eudicotyledons</taxon>
        <taxon>Gunneridae</taxon>
        <taxon>Pentapetalae</taxon>
        <taxon>rosids</taxon>
        <taxon>malvids</taxon>
        <taxon>Sapindales</taxon>
        <taxon>Meliaceae</taxon>
        <taxon>Melia</taxon>
    </lineage>
</organism>
<reference evidence="1 2" key="1">
    <citation type="journal article" date="2023" name="Science">
        <title>Complex scaffold remodeling in plant triterpene biosynthesis.</title>
        <authorList>
            <person name="De La Pena R."/>
            <person name="Hodgson H."/>
            <person name="Liu J.C."/>
            <person name="Stephenson M.J."/>
            <person name="Martin A.C."/>
            <person name="Owen C."/>
            <person name="Harkess A."/>
            <person name="Leebens-Mack J."/>
            <person name="Jimenez L.E."/>
            <person name="Osbourn A."/>
            <person name="Sattely E.S."/>
        </authorList>
    </citation>
    <scope>NUCLEOTIDE SEQUENCE [LARGE SCALE GENOMIC DNA]</scope>
    <source>
        <strain evidence="2">cv. JPN11</strain>
        <tissue evidence="1">Leaf</tissue>
    </source>
</reference>
<comment type="caution">
    <text evidence="1">The sequence shown here is derived from an EMBL/GenBank/DDBJ whole genome shotgun (WGS) entry which is preliminary data.</text>
</comment>
<sequence>MASISVYRQSANSTLRENVADLHSRRRSYAASTTFAFKSSFLGKRPLFLHSARKTLARPGLGSADYSHSNPITASCHTFDVVIIGAGIIGLTIARQLLVGSDLSVAVVDKAVPCSGATGAGQGYIWMVHKTPGSDTWDLTMRSHKLWKMLAEHINDQGLNPLQVLGWKKTGSLLIGRTAEELVVLKERVKQLSEAGLRAEYLSSSDLLLEEPALLVSEDSGAAFLPDDCQLDAACTVAYIEKVNRHFASKGRYAEFYHDPVMCLLRSSSTGEVEGIQTSKNTLYGKKAIVVAAGCWSGSLMHDLLREEDIVLDVPVKPRKGHLLVLENFKSLKLNHGSMEMGYVSHQDLTLCSGLADHGKNLSISMTASTDIAGNLVLGSSRQFAGFNTEVDESIIDRIWARAAEFFPKLRNLSLTDFIKDRKVRVGLRPYMPDGKPVIGPVPGLSNLFLAAGHEGGGLSMALGTAEMVADMVLQNSLKVDSAPFSVQGRCC</sequence>